<evidence type="ECO:0000256" key="1">
    <source>
        <dbReference type="ARBA" id="ARBA00008791"/>
    </source>
</evidence>
<dbReference type="PRINTS" id="PR01438">
    <property type="entry name" value="UNVRSLSTRESS"/>
</dbReference>
<dbReference type="KEGG" id="muc:MuYL_0867"/>
<dbReference type="Gene3D" id="3.40.50.620">
    <property type="entry name" value="HUPs"/>
    <property type="match status" value="1"/>
</dbReference>
<accession>A0A223NSF3</accession>
<dbReference type="SUPFAM" id="SSF52402">
    <property type="entry name" value="Adenine nucleotide alpha hydrolases-like"/>
    <property type="match status" value="1"/>
</dbReference>
<dbReference type="CDD" id="cd00293">
    <property type="entry name" value="USP-like"/>
    <property type="match status" value="1"/>
</dbReference>
<proteinExistence type="inferred from homology"/>
<feature type="domain" description="UspA" evidence="2">
    <location>
        <begin position="4"/>
        <end position="154"/>
    </location>
</feature>
<reference evidence="3 4" key="1">
    <citation type="submission" date="2017-08" db="EMBL/GenBank/DDBJ databases">
        <title>Complete genome sequence of Mucilaginibacter sp. strain BJC16-A31.</title>
        <authorList>
            <consortium name="Henan University of Science and Technology"/>
            <person name="You X."/>
        </authorList>
    </citation>
    <scope>NUCLEOTIDE SEQUENCE [LARGE SCALE GENOMIC DNA]</scope>
    <source>
        <strain evidence="3 4">BJC16-A31</strain>
    </source>
</reference>
<protein>
    <recommendedName>
        <fullName evidence="2">UspA domain-containing protein</fullName>
    </recommendedName>
</protein>
<evidence type="ECO:0000259" key="2">
    <source>
        <dbReference type="Pfam" id="PF00582"/>
    </source>
</evidence>
<sequence>MKISRILIGIDDSKYAAHAAEYGFEMAHKFGAKVGVVNIIEPMIAPDAGVGIDPLMGSAIGNAALQDMEILDIQKNQSENIMERTIKEFAGTMEVTHFTEYGLTADGIIECSKEFAADLIVIGTHSRSGLDRLLMGSVAEHVVRHSEVPVLVIPFKGTES</sequence>
<dbReference type="InterPro" id="IPR006015">
    <property type="entry name" value="Universal_stress_UspA"/>
</dbReference>
<dbReference type="RefSeq" id="WP_094569317.1">
    <property type="nucleotide sequence ID" value="NZ_CP022743.1"/>
</dbReference>
<dbReference type="EMBL" id="CP022743">
    <property type="protein sequence ID" value="ASU32767.1"/>
    <property type="molecule type" value="Genomic_DNA"/>
</dbReference>
<gene>
    <name evidence="3" type="ORF">MuYL_0867</name>
</gene>
<keyword evidence="4" id="KW-1185">Reference proteome</keyword>
<dbReference type="InterPro" id="IPR006016">
    <property type="entry name" value="UspA"/>
</dbReference>
<dbReference type="InterPro" id="IPR014729">
    <property type="entry name" value="Rossmann-like_a/b/a_fold"/>
</dbReference>
<dbReference type="AlphaFoldDB" id="A0A223NSF3"/>
<dbReference type="Pfam" id="PF00582">
    <property type="entry name" value="Usp"/>
    <property type="match status" value="1"/>
</dbReference>
<name>A0A223NSF3_9SPHI</name>
<dbReference type="PANTHER" id="PTHR46268:SF6">
    <property type="entry name" value="UNIVERSAL STRESS PROTEIN UP12"/>
    <property type="match status" value="1"/>
</dbReference>
<dbReference type="OrthoDB" id="9788959at2"/>
<dbReference type="PANTHER" id="PTHR46268">
    <property type="entry name" value="STRESS RESPONSE PROTEIN NHAX"/>
    <property type="match status" value="1"/>
</dbReference>
<dbReference type="Proteomes" id="UP000215002">
    <property type="component" value="Chromosome"/>
</dbReference>
<evidence type="ECO:0000313" key="3">
    <source>
        <dbReference type="EMBL" id="ASU32767.1"/>
    </source>
</evidence>
<organism evidence="3 4">
    <name type="scientific">Mucilaginibacter xinganensis</name>
    <dbReference type="NCBI Taxonomy" id="1234841"/>
    <lineage>
        <taxon>Bacteria</taxon>
        <taxon>Pseudomonadati</taxon>
        <taxon>Bacteroidota</taxon>
        <taxon>Sphingobacteriia</taxon>
        <taxon>Sphingobacteriales</taxon>
        <taxon>Sphingobacteriaceae</taxon>
        <taxon>Mucilaginibacter</taxon>
    </lineage>
</organism>
<comment type="similarity">
    <text evidence="1">Belongs to the universal stress protein A family.</text>
</comment>
<evidence type="ECO:0000313" key="4">
    <source>
        <dbReference type="Proteomes" id="UP000215002"/>
    </source>
</evidence>